<evidence type="ECO:0000313" key="5">
    <source>
        <dbReference type="Proteomes" id="UP001501427"/>
    </source>
</evidence>
<keyword evidence="5" id="KW-1185">Reference proteome</keyword>
<organism evidence="3 4">
    <name type="scientific">Actinomadura livida</name>
    <dbReference type="NCBI Taxonomy" id="79909"/>
    <lineage>
        <taxon>Bacteria</taxon>
        <taxon>Bacillati</taxon>
        <taxon>Actinomycetota</taxon>
        <taxon>Actinomycetes</taxon>
        <taxon>Streptosporangiales</taxon>
        <taxon>Thermomonosporaceae</taxon>
        <taxon>Actinomadura</taxon>
    </lineage>
</organism>
<reference evidence="3 4" key="2">
    <citation type="submission" date="2020-08" db="EMBL/GenBank/DDBJ databases">
        <title>Sequencing the genomes of 1000 actinobacteria strains.</title>
        <authorList>
            <person name="Klenk H.-P."/>
        </authorList>
    </citation>
    <scope>NUCLEOTIDE SEQUENCE [LARGE SCALE GENOMIC DNA]</scope>
    <source>
        <strain evidence="3 4">DSM 44772</strain>
    </source>
</reference>
<evidence type="ECO:0008006" key="6">
    <source>
        <dbReference type="Google" id="ProtNLM"/>
    </source>
</evidence>
<reference evidence="2 5" key="1">
    <citation type="journal article" date="2019" name="Int. J. Syst. Evol. Microbiol.">
        <title>The Global Catalogue of Microorganisms (GCM) 10K type strain sequencing project: providing services to taxonomists for standard genome sequencing and annotation.</title>
        <authorList>
            <consortium name="The Broad Institute Genomics Platform"/>
            <consortium name="The Broad Institute Genome Sequencing Center for Infectious Disease"/>
            <person name="Wu L."/>
            <person name="Ma J."/>
        </authorList>
    </citation>
    <scope>NUCLEOTIDE SEQUENCE [LARGE SCALE GENOMIC DNA]</scope>
    <source>
        <strain evidence="2 5">JCM 10667</strain>
    </source>
</reference>
<dbReference type="PROSITE" id="PS51318">
    <property type="entry name" value="TAT"/>
    <property type="match status" value="1"/>
</dbReference>
<sequence>MADTRRVPPTRSSLLASGALGAALLAVAACGAEGAGAECTMIGSSPGMSVVVRHPDAARVASASLRVCWDGTCREPGIGLGPSSTSVPLGCEGEEPDAVCAASASPDGGKTGFAVVEGLPKAPVQVTLELRDAGGRVLVDRRLDVTPKATYPNGPDCDEGAPQVVLTVADGTVTAA</sequence>
<comment type="caution">
    <text evidence="3">The sequence shown here is derived from an EMBL/GenBank/DDBJ whole genome shotgun (WGS) entry which is preliminary data.</text>
</comment>
<dbReference type="EMBL" id="BAAAHD010000059">
    <property type="protein sequence ID" value="GAA0584050.1"/>
    <property type="molecule type" value="Genomic_DNA"/>
</dbReference>
<evidence type="ECO:0000313" key="2">
    <source>
        <dbReference type="EMBL" id="GAA0584050.1"/>
    </source>
</evidence>
<name>A0A7W7IHA5_9ACTN</name>
<dbReference type="RefSeq" id="WP_184886797.1">
    <property type="nucleotide sequence ID" value="NZ_BAAAHD010000059.1"/>
</dbReference>
<keyword evidence="1" id="KW-0732">Signal</keyword>
<dbReference type="EMBL" id="JACHMV010000001">
    <property type="protein sequence ID" value="MBB4776733.1"/>
    <property type="molecule type" value="Genomic_DNA"/>
</dbReference>
<dbReference type="Proteomes" id="UP001501427">
    <property type="component" value="Unassembled WGS sequence"/>
</dbReference>
<dbReference type="Proteomes" id="UP000549343">
    <property type="component" value="Unassembled WGS sequence"/>
</dbReference>
<evidence type="ECO:0000313" key="3">
    <source>
        <dbReference type="EMBL" id="MBB4776733.1"/>
    </source>
</evidence>
<proteinExistence type="predicted"/>
<accession>A0A7W7IHA5</accession>
<reference evidence="2" key="3">
    <citation type="submission" date="2023-12" db="EMBL/GenBank/DDBJ databases">
        <authorList>
            <person name="Sun Q."/>
            <person name="Inoue M."/>
        </authorList>
    </citation>
    <scope>NUCLEOTIDE SEQUENCE</scope>
    <source>
        <strain evidence="2">JCM 10667</strain>
    </source>
</reference>
<dbReference type="PROSITE" id="PS51257">
    <property type="entry name" value="PROKAR_LIPOPROTEIN"/>
    <property type="match status" value="1"/>
</dbReference>
<dbReference type="AlphaFoldDB" id="A0A7W7IHA5"/>
<dbReference type="InterPro" id="IPR006311">
    <property type="entry name" value="TAT_signal"/>
</dbReference>
<feature type="signal peptide" evidence="1">
    <location>
        <begin position="1"/>
        <end position="28"/>
    </location>
</feature>
<protein>
    <recommendedName>
        <fullName evidence="6">Secreted protein</fullName>
    </recommendedName>
</protein>
<evidence type="ECO:0000313" key="4">
    <source>
        <dbReference type="Proteomes" id="UP000549343"/>
    </source>
</evidence>
<gene>
    <name evidence="3" type="ORF">F4557_005151</name>
    <name evidence="2" type="ORF">GCM10009546_52950</name>
</gene>
<evidence type="ECO:0000256" key="1">
    <source>
        <dbReference type="SAM" id="SignalP"/>
    </source>
</evidence>
<feature type="chain" id="PRO_5038765841" description="Secreted protein" evidence="1">
    <location>
        <begin position="29"/>
        <end position="176"/>
    </location>
</feature>